<evidence type="ECO:0000259" key="5">
    <source>
        <dbReference type="SMART" id="SM00839"/>
    </source>
</evidence>
<evidence type="ECO:0000313" key="7">
    <source>
        <dbReference type="Proteomes" id="UP001157733"/>
    </source>
</evidence>
<accession>A0ABN8VVM2</accession>
<reference evidence="6 7" key="1">
    <citation type="submission" date="2022-09" db="EMBL/GenBank/DDBJ databases">
        <authorList>
            <person name="Kop L."/>
        </authorList>
    </citation>
    <scope>NUCLEOTIDE SEQUENCE [LARGE SCALE GENOMIC DNA]</scope>
    <source>
        <strain evidence="6 7">347</strain>
    </source>
</reference>
<dbReference type="Gene3D" id="3.40.50.720">
    <property type="entry name" value="NAD(P)-binding Rossmann-like Domain"/>
    <property type="match status" value="1"/>
</dbReference>
<dbReference type="Proteomes" id="UP001157733">
    <property type="component" value="Chromosome"/>
</dbReference>
<dbReference type="PANTHER" id="PTHR11606">
    <property type="entry name" value="GLUTAMATE DEHYDROGENASE"/>
    <property type="match status" value="1"/>
</dbReference>
<evidence type="ECO:0000313" key="6">
    <source>
        <dbReference type="EMBL" id="CAI2717276.1"/>
    </source>
</evidence>
<dbReference type="PRINTS" id="PR00082">
    <property type="entry name" value="GLFDHDRGNASE"/>
</dbReference>
<dbReference type="Pfam" id="PF00208">
    <property type="entry name" value="ELFV_dehydrog"/>
    <property type="match status" value="1"/>
</dbReference>
<dbReference type="RefSeq" id="WP_282010226.1">
    <property type="nucleotide sequence ID" value="NZ_OX336137.1"/>
</dbReference>
<protein>
    <recommendedName>
        <fullName evidence="3">Glutamate dehydrogenase</fullName>
    </recommendedName>
</protein>
<dbReference type="Pfam" id="PF02812">
    <property type="entry name" value="ELFV_dehydrog_N"/>
    <property type="match status" value="1"/>
</dbReference>
<evidence type="ECO:0000256" key="2">
    <source>
        <dbReference type="ARBA" id="ARBA00023002"/>
    </source>
</evidence>
<dbReference type="InterPro" id="IPR036291">
    <property type="entry name" value="NAD(P)-bd_dom_sf"/>
</dbReference>
<dbReference type="EMBL" id="OX336137">
    <property type="protein sequence ID" value="CAI2717276.1"/>
    <property type="molecule type" value="Genomic_DNA"/>
</dbReference>
<gene>
    <name evidence="6" type="primary">gluD</name>
    <name evidence="6" type="ORF">NSPWAT_0417</name>
</gene>
<dbReference type="InterPro" id="IPR006096">
    <property type="entry name" value="Glu/Leu/Phe/Val/Trp_DH_C"/>
</dbReference>
<dbReference type="InterPro" id="IPR006097">
    <property type="entry name" value="Glu/Leu/Phe/Val/Trp_DH_dimer"/>
</dbReference>
<dbReference type="InterPro" id="IPR014362">
    <property type="entry name" value="Glu_DH"/>
</dbReference>
<dbReference type="InterPro" id="IPR006095">
    <property type="entry name" value="Glu/Leu/Phe/Val/Trp_DH"/>
</dbReference>
<proteinExistence type="inferred from homology"/>
<comment type="similarity">
    <text evidence="1 3 4">Belongs to the Glu/Leu/Phe/Val dehydrogenases family.</text>
</comment>
<dbReference type="GO" id="GO:0004353">
    <property type="term" value="F:glutamate dehydrogenase [NAD(P)+] activity"/>
    <property type="evidence" value="ECO:0007669"/>
    <property type="project" value="UniProtKB-EC"/>
</dbReference>
<organism evidence="6 7">
    <name type="scientific">Nitrospina watsonii</name>
    <dbReference type="NCBI Taxonomy" id="1323948"/>
    <lineage>
        <taxon>Bacteria</taxon>
        <taxon>Pseudomonadati</taxon>
        <taxon>Nitrospinota/Tectimicrobiota group</taxon>
        <taxon>Nitrospinota</taxon>
        <taxon>Nitrospinia</taxon>
        <taxon>Nitrospinales</taxon>
        <taxon>Nitrospinaceae</taxon>
        <taxon>Nitrospina</taxon>
    </lineage>
</organism>
<name>A0ABN8VVM2_9BACT</name>
<sequence>MSAQYVDSFADDLGPVKILHIYEPKTQLRAIVVVDNLAMGPAIGGCRMATDVSTREVFRLARAMTLKNALNDLPYGGGKSAIIGDAGSDQKEAWVREFARSIRHLEEYIPGPDMGTDEQSMAWVQEEIGRAVGLPTALGGLPLDELGATGFGVAVAADAASEWMQMPLPDARVVIQGFGNVGRAAARFMLERGARIVAVSDSEATLHDASGLDIPALMQHVGRGEKLAAAKQGQVLQRDAALGIDCDIFIPAARPDVFTEANQHLLKATLVLEGANIPITHEAARVLHERGIVVIPDIIANSGGVICAAAEFGGRTREEAFDAIRKTVYRNTTRLLKRVRERKQFPHDAAMKMAREPLLKKMGLYANT</sequence>
<dbReference type="PANTHER" id="PTHR11606:SF13">
    <property type="entry name" value="GLUTAMATE DEHYDROGENASE 1, MITOCHONDRIAL"/>
    <property type="match status" value="1"/>
</dbReference>
<evidence type="ECO:0000256" key="4">
    <source>
        <dbReference type="RuleBase" id="RU004417"/>
    </source>
</evidence>
<dbReference type="PIRSF" id="PIRSF000185">
    <property type="entry name" value="Glu_DH"/>
    <property type="match status" value="1"/>
</dbReference>
<keyword evidence="7" id="KW-1185">Reference proteome</keyword>
<dbReference type="Gene3D" id="3.40.50.10860">
    <property type="entry name" value="Leucine Dehydrogenase, chain A, domain 1"/>
    <property type="match status" value="1"/>
</dbReference>
<dbReference type="SMART" id="SM00839">
    <property type="entry name" value="ELFV_dehydrog"/>
    <property type="match status" value="1"/>
</dbReference>
<dbReference type="SUPFAM" id="SSF53223">
    <property type="entry name" value="Aminoacid dehydrogenase-like, N-terminal domain"/>
    <property type="match status" value="1"/>
</dbReference>
<dbReference type="InterPro" id="IPR046346">
    <property type="entry name" value="Aminoacid_DH-like_N_sf"/>
</dbReference>
<evidence type="ECO:0000256" key="1">
    <source>
        <dbReference type="ARBA" id="ARBA00006382"/>
    </source>
</evidence>
<feature type="domain" description="Glutamate/phenylalanine/leucine/valine/L-tryptophan dehydrogenase C-terminal" evidence="5">
    <location>
        <begin position="140"/>
        <end position="366"/>
    </location>
</feature>
<evidence type="ECO:0000256" key="3">
    <source>
        <dbReference type="PIRNR" id="PIRNR000185"/>
    </source>
</evidence>
<dbReference type="SUPFAM" id="SSF51735">
    <property type="entry name" value="NAD(P)-binding Rossmann-fold domains"/>
    <property type="match status" value="1"/>
</dbReference>
<keyword evidence="2 3" id="KW-0560">Oxidoreductase</keyword>